<dbReference type="Pfam" id="PF01565">
    <property type="entry name" value="FAD_binding_4"/>
    <property type="match status" value="1"/>
</dbReference>
<evidence type="ECO:0000256" key="2">
    <source>
        <dbReference type="SAM" id="MobiDB-lite"/>
    </source>
</evidence>
<evidence type="ECO:0000256" key="1">
    <source>
        <dbReference type="ARBA" id="ARBA00023002"/>
    </source>
</evidence>
<dbReference type="PROSITE" id="PS51387">
    <property type="entry name" value="FAD_PCMH"/>
    <property type="match status" value="1"/>
</dbReference>
<sequence length="502" mass="54923">MPMSTKAQTTTEAAAEPSSNGESPVVGKEKEGTVSQQGSFDLPTQTRRLTGWGRTAATTSEVLSTSDPELIAKAVAMVAEDNDAKPAHLRRGVIARGLGRSYGDHAQNAGGLVVDMTALNRIHRIDRDSRLVDVDAGVSLDQLMKAALPFGLWVPVLPGTRQVTVGGAIGSDIHGKNHHSAGSFGNHVRSIDLLTADGKVQTIGPKKNAKLFWATVGGNGLTGIVLRATIEMTPTETAYFISDGIKTTSLEETIRVHSDGSEENYTYSSTWFDAISAPPKLGRANVSRGRLAKIDELPKKLRKNPLKFDAPNLLTVPDIFPSFAANKFTLGMVGEAYYALGGNYSGKIMNLTQFYHLLDVVSEWNRAYGSAGFIQYQFVLPPEALDEFTKIIADIQRSGHHSALNVLKFFGPGNPAPLSFPMEGWNICVDFPVRPGLNDFVRELDRRVLEFGGRLYTAKDSRTDAETFHKMYPRIDEWIKIRRSVDPTGVFMSDMARRLELQ</sequence>
<reference evidence="4 5" key="1">
    <citation type="submission" date="2021-04" db="EMBL/GenBank/DDBJ databases">
        <title>Nocardia tengchongensis.</title>
        <authorList>
            <person name="Zhuang k."/>
            <person name="Ran Y."/>
            <person name="Li W."/>
        </authorList>
    </citation>
    <scope>NUCLEOTIDE SEQUENCE [LARGE SCALE GENOMIC DNA]</scope>
    <source>
        <strain evidence="4 5">CFH S0057</strain>
    </source>
</reference>
<proteinExistence type="predicted"/>
<dbReference type="PANTHER" id="PTHR43762:SF1">
    <property type="entry name" value="D-ARABINONO-1,4-LACTONE OXIDASE"/>
    <property type="match status" value="1"/>
</dbReference>
<feature type="compositionally biased region" description="Low complexity" evidence="2">
    <location>
        <begin position="1"/>
        <end position="16"/>
    </location>
</feature>
<dbReference type="InterPro" id="IPR010031">
    <property type="entry name" value="FAD_lactone_oxidase-like"/>
</dbReference>
<dbReference type="InterPro" id="IPR016171">
    <property type="entry name" value="Vanillyl_alc_oxidase_C-sub2"/>
</dbReference>
<gene>
    <name evidence="4" type="ORF">KHQ06_06825</name>
</gene>
<protein>
    <submittedName>
        <fullName evidence="4">FAD-binding oxidoreductase</fullName>
    </submittedName>
</protein>
<dbReference type="PANTHER" id="PTHR43762">
    <property type="entry name" value="L-GULONOLACTONE OXIDASE"/>
    <property type="match status" value="1"/>
</dbReference>
<dbReference type="Gene3D" id="1.10.45.10">
    <property type="entry name" value="Vanillyl-alcohol Oxidase, Chain A, domain 4"/>
    <property type="match status" value="1"/>
</dbReference>
<dbReference type="EMBL" id="CP074371">
    <property type="protein sequence ID" value="QVI24697.1"/>
    <property type="molecule type" value="Genomic_DNA"/>
</dbReference>
<dbReference type="InterPro" id="IPR036318">
    <property type="entry name" value="FAD-bd_PCMH-like_sf"/>
</dbReference>
<evidence type="ECO:0000259" key="3">
    <source>
        <dbReference type="PROSITE" id="PS51387"/>
    </source>
</evidence>
<dbReference type="SUPFAM" id="SSF56176">
    <property type="entry name" value="FAD-binding/transporter-associated domain-like"/>
    <property type="match status" value="1"/>
</dbReference>
<organism evidence="4 5">
    <name type="scientific">Nocardia tengchongensis</name>
    <dbReference type="NCBI Taxonomy" id="2055889"/>
    <lineage>
        <taxon>Bacteria</taxon>
        <taxon>Bacillati</taxon>
        <taxon>Actinomycetota</taxon>
        <taxon>Actinomycetes</taxon>
        <taxon>Mycobacteriales</taxon>
        <taxon>Nocardiaceae</taxon>
        <taxon>Nocardia</taxon>
    </lineage>
</organism>
<evidence type="ECO:0000313" key="4">
    <source>
        <dbReference type="EMBL" id="QVI24697.1"/>
    </source>
</evidence>
<feature type="region of interest" description="Disordered" evidence="2">
    <location>
        <begin position="1"/>
        <end position="53"/>
    </location>
</feature>
<feature type="domain" description="FAD-binding PCMH-type" evidence="3">
    <location>
        <begin position="55"/>
        <end position="235"/>
    </location>
</feature>
<dbReference type="InterPro" id="IPR016169">
    <property type="entry name" value="FAD-bd_PCMH_sub2"/>
</dbReference>
<accession>A0ABX8CXT4</accession>
<dbReference type="InterPro" id="IPR007173">
    <property type="entry name" value="ALO_C"/>
</dbReference>
<feature type="compositionally biased region" description="Polar residues" evidence="2">
    <location>
        <begin position="33"/>
        <end position="48"/>
    </location>
</feature>
<keyword evidence="5" id="KW-1185">Reference proteome</keyword>
<keyword evidence="1" id="KW-0560">Oxidoreductase</keyword>
<evidence type="ECO:0000313" key="5">
    <source>
        <dbReference type="Proteomes" id="UP000683310"/>
    </source>
</evidence>
<dbReference type="Proteomes" id="UP000683310">
    <property type="component" value="Chromosome"/>
</dbReference>
<dbReference type="InterPro" id="IPR016166">
    <property type="entry name" value="FAD-bd_PCMH"/>
</dbReference>
<dbReference type="Pfam" id="PF04030">
    <property type="entry name" value="ALO"/>
    <property type="match status" value="1"/>
</dbReference>
<name>A0ABX8CXT4_9NOCA</name>
<dbReference type="InterPro" id="IPR006094">
    <property type="entry name" value="Oxid_FAD_bind_N"/>
</dbReference>
<dbReference type="Gene3D" id="3.30.465.10">
    <property type="match status" value="1"/>
</dbReference>